<dbReference type="Proteomes" id="UP000271889">
    <property type="component" value="Unassembled WGS sequence"/>
</dbReference>
<reference evidence="1 2" key="1">
    <citation type="submission" date="2018-11" db="EMBL/GenBank/DDBJ databases">
        <authorList>
            <consortium name="Pathogen Informatics"/>
        </authorList>
    </citation>
    <scope>NUCLEOTIDE SEQUENCE [LARGE SCALE GENOMIC DNA]</scope>
</reference>
<dbReference type="AlphaFoldDB" id="A0A3P7N6B2"/>
<feature type="non-terminal residue" evidence="1">
    <location>
        <position position="114"/>
    </location>
</feature>
<keyword evidence="2" id="KW-1185">Reference proteome</keyword>
<gene>
    <name evidence="1" type="ORF">CGOC_LOCUS13621</name>
</gene>
<accession>A0A3P7N6B2</accession>
<dbReference type="EMBL" id="UYRV01133409">
    <property type="protein sequence ID" value="VDN38034.1"/>
    <property type="molecule type" value="Genomic_DNA"/>
</dbReference>
<proteinExistence type="predicted"/>
<organism evidence="1 2">
    <name type="scientific">Cylicostephanus goldi</name>
    <name type="common">Nematode worm</name>
    <dbReference type="NCBI Taxonomy" id="71465"/>
    <lineage>
        <taxon>Eukaryota</taxon>
        <taxon>Metazoa</taxon>
        <taxon>Ecdysozoa</taxon>
        <taxon>Nematoda</taxon>
        <taxon>Chromadorea</taxon>
        <taxon>Rhabditida</taxon>
        <taxon>Rhabditina</taxon>
        <taxon>Rhabditomorpha</taxon>
        <taxon>Strongyloidea</taxon>
        <taxon>Strongylidae</taxon>
        <taxon>Cylicostephanus</taxon>
    </lineage>
</organism>
<sequence length="114" mass="13334">MPNFRVPQLRLLSRSLYSKNAYVDVRSVEDSAEQMEKQYAKISNEILAEIMDENLLCEAVNSFNTKVNAICDLLFWEPTRDDIEDVEKFQLPTLRAQLAMLKKKYDKANHARKH</sequence>
<name>A0A3P7N6B2_CYLGO</name>
<evidence type="ECO:0000313" key="2">
    <source>
        <dbReference type="Proteomes" id="UP000271889"/>
    </source>
</evidence>
<dbReference type="OrthoDB" id="5869473at2759"/>
<protein>
    <submittedName>
        <fullName evidence="1">Uncharacterized protein</fullName>
    </submittedName>
</protein>
<evidence type="ECO:0000313" key="1">
    <source>
        <dbReference type="EMBL" id="VDN38034.1"/>
    </source>
</evidence>